<keyword evidence="4" id="KW-1003">Cell membrane</keyword>
<dbReference type="AlphaFoldDB" id="A0AAX4PCB2"/>
<keyword evidence="8" id="KW-0206">Cytoskeleton</keyword>
<dbReference type="InterPro" id="IPR006606">
    <property type="entry name" value="BBL5"/>
</dbReference>
<dbReference type="GO" id="GO:0032266">
    <property type="term" value="F:phosphatidylinositol-3-phosphate binding"/>
    <property type="evidence" value="ECO:0007669"/>
    <property type="project" value="TreeGrafter"/>
</dbReference>
<dbReference type="GO" id="GO:0036064">
    <property type="term" value="C:ciliary basal body"/>
    <property type="evidence" value="ECO:0007669"/>
    <property type="project" value="TreeGrafter"/>
</dbReference>
<feature type="domain" description="BBSome complex member BBS5 PH" evidence="10">
    <location>
        <begin position="167"/>
        <end position="221"/>
    </location>
</feature>
<accession>A0AAX4PCB2</accession>
<dbReference type="SMART" id="SM00683">
    <property type="entry name" value="DM16"/>
    <property type="match status" value="2"/>
</dbReference>
<gene>
    <name evidence="11" type="ORF">HKI87_07g47780</name>
</gene>
<dbReference type="GO" id="GO:0060271">
    <property type="term" value="P:cilium assembly"/>
    <property type="evidence" value="ECO:0007669"/>
    <property type="project" value="TreeGrafter"/>
</dbReference>
<evidence type="ECO:0000256" key="9">
    <source>
        <dbReference type="ARBA" id="ARBA00023273"/>
    </source>
</evidence>
<comment type="subcellular location">
    <subcellularLocation>
        <location evidence="1">Cell projection</location>
        <location evidence="1">Cilium membrane</location>
    </subcellularLocation>
    <subcellularLocation>
        <location evidence="2">Cytoplasm</location>
        <location evidence="2">Cytoskeleton</location>
        <location evidence="2">Microtubule organizing center</location>
        <location evidence="2">Centrosome</location>
        <location evidence="2">Centriolar satellite</location>
    </subcellularLocation>
</comment>
<dbReference type="PANTHER" id="PTHR21351:SF0">
    <property type="entry name" value="BARDET-BIEDL SYNDROME 5 PROTEIN"/>
    <property type="match status" value="1"/>
</dbReference>
<evidence type="ECO:0000256" key="6">
    <source>
        <dbReference type="ARBA" id="ARBA00023069"/>
    </source>
</evidence>
<sequence>MSSGGGRREEDFNIWHDKEVRFDVAASALNPGRGEVPLQTLAPVEDHKGNNGAPGRLTFTNLRIIWYLAKSNKVNLSIGLGCVISVSTAKTKSYLLKGEGSSIVLMTRFNNSRFEFVFTTEADKTKQAVATLENLVRAYQGSRLYREVKLRGVIFAEQQKLKLLEDEDVHSKTNGVWNLSGETGNLGTFVITNVRVIWYANLAPAFNVSIPFIQIKMVRIKNSKFGTALVLDVHRQGGGFVLGFRLDPKEKLKQLYNELGSLWTAYKSRPNLGVKLLAEEQPEEIRLPVLEGDDDVEILQSIDNQDAFVAYYAEDSKGAKGRPEYNKELGLAMEPLKDGYTYEQLWDI</sequence>
<name>A0AAX4PCB2_9CHLO</name>
<dbReference type="GO" id="GO:0060170">
    <property type="term" value="C:ciliary membrane"/>
    <property type="evidence" value="ECO:0007669"/>
    <property type="project" value="UniProtKB-SubCell"/>
</dbReference>
<keyword evidence="6" id="KW-0969">Cilium</keyword>
<evidence type="ECO:0000256" key="2">
    <source>
        <dbReference type="ARBA" id="ARBA00004607"/>
    </source>
</evidence>
<evidence type="ECO:0000256" key="1">
    <source>
        <dbReference type="ARBA" id="ARBA00004309"/>
    </source>
</evidence>
<evidence type="ECO:0000259" key="10">
    <source>
        <dbReference type="SMART" id="SM00683"/>
    </source>
</evidence>
<dbReference type="PIRSF" id="PIRSF010072">
    <property type="entry name" value="DUF1448"/>
    <property type="match status" value="1"/>
</dbReference>
<dbReference type="PANTHER" id="PTHR21351">
    <property type="entry name" value="BARDET-BIEDL SYNDROME PROTEIN 5"/>
    <property type="match status" value="1"/>
</dbReference>
<keyword evidence="7" id="KW-0472">Membrane</keyword>
<dbReference type="EMBL" id="CP151507">
    <property type="protein sequence ID" value="WZN63230.1"/>
    <property type="molecule type" value="Genomic_DNA"/>
</dbReference>
<proteinExistence type="inferred from homology"/>
<dbReference type="GO" id="GO:0034464">
    <property type="term" value="C:BBSome"/>
    <property type="evidence" value="ECO:0007669"/>
    <property type="project" value="InterPro"/>
</dbReference>
<keyword evidence="5" id="KW-0963">Cytoplasm</keyword>
<keyword evidence="9" id="KW-0966">Cell projection</keyword>
<keyword evidence="12" id="KW-1185">Reference proteome</keyword>
<feature type="domain" description="BBSome complex member BBS5 PH" evidence="10">
    <location>
        <begin position="35"/>
        <end position="89"/>
    </location>
</feature>
<organism evidence="11 12">
    <name type="scientific">Chloropicon roscoffensis</name>
    <dbReference type="NCBI Taxonomy" id="1461544"/>
    <lineage>
        <taxon>Eukaryota</taxon>
        <taxon>Viridiplantae</taxon>
        <taxon>Chlorophyta</taxon>
        <taxon>Chloropicophyceae</taxon>
        <taxon>Chloropicales</taxon>
        <taxon>Chloropicaceae</taxon>
        <taxon>Chloropicon</taxon>
    </lineage>
</organism>
<dbReference type="Proteomes" id="UP001472866">
    <property type="component" value="Chromosome 07"/>
</dbReference>
<dbReference type="InterPro" id="IPR014003">
    <property type="entry name" value="BBS5_PH"/>
</dbReference>
<dbReference type="Pfam" id="PF07289">
    <property type="entry name" value="BBL5"/>
    <property type="match status" value="1"/>
</dbReference>
<comment type="similarity">
    <text evidence="3">Belongs to the BBS5 family.</text>
</comment>
<evidence type="ECO:0000256" key="4">
    <source>
        <dbReference type="ARBA" id="ARBA00022475"/>
    </source>
</evidence>
<evidence type="ECO:0000313" key="12">
    <source>
        <dbReference type="Proteomes" id="UP001472866"/>
    </source>
</evidence>
<evidence type="ECO:0000256" key="5">
    <source>
        <dbReference type="ARBA" id="ARBA00022490"/>
    </source>
</evidence>
<evidence type="ECO:0000256" key="8">
    <source>
        <dbReference type="ARBA" id="ARBA00023212"/>
    </source>
</evidence>
<dbReference type="InterPro" id="IPR030804">
    <property type="entry name" value="BBS5/fem-3"/>
</dbReference>
<evidence type="ECO:0000313" key="11">
    <source>
        <dbReference type="EMBL" id="WZN63230.1"/>
    </source>
</evidence>
<evidence type="ECO:0000256" key="3">
    <source>
        <dbReference type="ARBA" id="ARBA00005822"/>
    </source>
</evidence>
<evidence type="ECO:0000256" key="7">
    <source>
        <dbReference type="ARBA" id="ARBA00023136"/>
    </source>
</evidence>
<reference evidence="11 12" key="1">
    <citation type="submission" date="2024-03" db="EMBL/GenBank/DDBJ databases">
        <title>Complete genome sequence of the green alga Chloropicon roscoffensis RCC1871.</title>
        <authorList>
            <person name="Lemieux C."/>
            <person name="Pombert J.-F."/>
            <person name="Otis C."/>
            <person name="Turmel M."/>
        </authorList>
    </citation>
    <scope>NUCLEOTIDE SEQUENCE [LARGE SCALE GENOMIC DNA]</scope>
    <source>
        <strain evidence="11 12">RCC1871</strain>
    </source>
</reference>
<protein>
    <submittedName>
        <fullName evidence="11">Bardet-Biedl syndrome 5 protein</fullName>
    </submittedName>
</protein>